<dbReference type="Proteomes" id="UP000887580">
    <property type="component" value="Unplaced"/>
</dbReference>
<dbReference type="WBParaSite" id="PS1159_v2.g11817.t1">
    <property type="protein sequence ID" value="PS1159_v2.g11817.t1"/>
    <property type="gene ID" value="PS1159_v2.g11817"/>
</dbReference>
<evidence type="ECO:0000313" key="1">
    <source>
        <dbReference type="Proteomes" id="UP000887580"/>
    </source>
</evidence>
<proteinExistence type="predicted"/>
<organism evidence="1 2">
    <name type="scientific">Panagrolaimus sp. PS1159</name>
    <dbReference type="NCBI Taxonomy" id="55785"/>
    <lineage>
        <taxon>Eukaryota</taxon>
        <taxon>Metazoa</taxon>
        <taxon>Ecdysozoa</taxon>
        <taxon>Nematoda</taxon>
        <taxon>Chromadorea</taxon>
        <taxon>Rhabditida</taxon>
        <taxon>Tylenchina</taxon>
        <taxon>Panagrolaimomorpha</taxon>
        <taxon>Panagrolaimoidea</taxon>
        <taxon>Panagrolaimidae</taxon>
        <taxon>Panagrolaimus</taxon>
    </lineage>
</organism>
<name>A0AC35EXU6_9BILA</name>
<sequence>MKLFFLLCIFSIFLCAESYKILIYNPKFGPSHVTFTGKIADTIAAAGHEVVVYQPEFKDDITFTGSKHKSIRYITKPRNMSDPENELSQIVKGMQEVQDRMWEEQSMKKMIKMMGVFNRMGEVFCGEIMDDNENLKKLKAENFDLGITEVFNACGMGVFHKIGLKKYIVAHAGSLSPATASLLGIKMHPSYIPGMMSSSTDQMTFIDRVKSFLGYWIENLFLATMFTKGSEIAIRKEFPNYDISEAIADSAFHFVNSDEHVDYAQPITHKIIYMAGLGKIQAHPLEKQYTDIFDSAKKGVILFSFGSVVQSNKMPEKLKKIFLEAFAEFPEINFLWKYEKDEDKIAEGYPNVFTGKWLPQNDILDHPKLLAFISHGGMNSVMEGSTKGVPMICIPVFADQGHNSMLLVRRETAIKLEKTDISKENLVAAIKEIIGNEKYRKNAKLLSKIVNAKPTTAAERVVKYAEFAAQFGDTGTLQTQGRYQSFWVLYSIDVIVFLLSVVTLVILLITFVIKKLVRFVKSFFVKKQKKN</sequence>
<accession>A0AC35EXU6</accession>
<protein>
    <submittedName>
        <fullName evidence="2">Glucuronosyltransferase</fullName>
    </submittedName>
</protein>
<reference evidence="2" key="1">
    <citation type="submission" date="2022-11" db="UniProtKB">
        <authorList>
            <consortium name="WormBaseParasite"/>
        </authorList>
    </citation>
    <scope>IDENTIFICATION</scope>
</reference>
<evidence type="ECO:0000313" key="2">
    <source>
        <dbReference type="WBParaSite" id="PS1159_v2.g11817.t1"/>
    </source>
</evidence>